<feature type="region of interest" description="Disordered" evidence="1">
    <location>
        <begin position="16"/>
        <end position="41"/>
    </location>
</feature>
<sequence length="99" mass="10021">ELAGLASDDLAAYLSRTARPAAQDGRAPGGGGGEGGEGSEGGEALWDLVLEVLRSGKDPAGGRLAEVLSTPLMIALARTMYSEAPGRDPAELLDAGRFP</sequence>
<feature type="non-terminal residue" evidence="2">
    <location>
        <position position="99"/>
    </location>
</feature>
<comment type="caution">
    <text evidence="2">The sequence shown here is derived from an EMBL/GenBank/DDBJ whole genome shotgun (WGS) entry which is preliminary data.</text>
</comment>
<protein>
    <submittedName>
        <fullName evidence="2">XRE family transcriptional regulator</fullName>
    </submittedName>
</protein>
<dbReference type="AlphaFoldDB" id="A0A6G3XUM7"/>
<evidence type="ECO:0000313" key="2">
    <source>
        <dbReference type="EMBL" id="NEE21496.1"/>
    </source>
</evidence>
<accession>A0A6G3XUM7</accession>
<organism evidence="2">
    <name type="scientific">Streptomyces sp. SID7499</name>
    <dbReference type="NCBI Taxonomy" id="2706086"/>
    <lineage>
        <taxon>Bacteria</taxon>
        <taxon>Bacillati</taxon>
        <taxon>Actinomycetota</taxon>
        <taxon>Actinomycetes</taxon>
        <taxon>Kitasatosporales</taxon>
        <taxon>Streptomycetaceae</taxon>
        <taxon>Streptomyces</taxon>
    </lineage>
</organism>
<gene>
    <name evidence="2" type="ORF">G3M58_85425</name>
</gene>
<feature type="non-terminal residue" evidence="2">
    <location>
        <position position="1"/>
    </location>
</feature>
<proteinExistence type="predicted"/>
<dbReference type="EMBL" id="JAAGMN010009162">
    <property type="protein sequence ID" value="NEE21496.1"/>
    <property type="molecule type" value="Genomic_DNA"/>
</dbReference>
<reference evidence="2" key="1">
    <citation type="submission" date="2020-01" db="EMBL/GenBank/DDBJ databases">
        <title>Insect and environment-associated Actinomycetes.</title>
        <authorList>
            <person name="Currrie C."/>
            <person name="Chevrette M."/>
            <person name="Carlson C."/>
            <person name="Stubbendieck R."/>
            <person name="Wendt-Pienkowski E."/>
        </authorList>
    </citation>
    <scope>NUCLEOTIDE SEQUENCE</scope>
    <source>
        <strain evidence="2">SID7499</strain>
    </source>
</reference>
<feature type="compositionally biased region" description="Gly residues" evidence="1">
    <location>
        <begin position="27"/>
        <end position="41"/>
    </location>
</feature>
<name>A0A6G3XUM7_9ACTN</name>
<evidence type="ECO:0000256" key="1">
    <source>
        <dbReference type="SAM" id="MobiDB-lite"/>
    </source>
</evidence>